<dbReference type="Proteomes" id="UP000011087">
    <property type="component" value="Unassembled WGS sequence"/>
</dbReference>
<accession>L1JR15</accession>
<dbReference type="EnsemblProtists" id="EKX50635">
    <property type="protein sequence ID" value="EKX50635"/>
    <property type="gene ID" value="GUITHDRAFT_103859"/>
</dbReference>
<reference evidence="1 3" key="1">
    <citation type="journal article" date="2012" name="Nature">
        <title>Algal genomes reveal evolutionary mosaicism and the fate of nucleomorphs.</title>
        <authorList>
            <consortium name="DOE Joint Genome Institute"/>
            <person name="Curtis B.A."/>
            <person name="Tanifuji G."/>
            <person name="Burki F."/>
            <person name="Gruber A."/>
            <person name="Irimia M."/>
            <person name="Maruyama S."/>
            <person name="Arias M.C."/>
            <person name="Ball S.G."/>
            <person name="Gile G.H."/>
            <person name="Hirakawa Y."/>
            <person name="Hopkins J.F."/>
            <person name="Kuo A."/>
            <person name="Rensing S.A."/>
            <person name="Schmutz J."/>
            <person name="Symeonidi A."/>
            <person name="Elias M."/>
            <person name="Eveleigh R.J."/>
            <person name="Herman E.K."/>
            <person name="Klute M.J."/>
            <person name="Nakayama T."/>
            <person name="Obornik M."/>
            <person name="Reyes-Prieto A."/>
            <person name="Armbrust E.V."/>
            <person name="Aves S.J."/>
            <person name="Beiko R.G."/>
            <person name="Coutinho P."/>
            <person name="Dacks J.B."/>
            <person name="Durnford D.G."/>
            <person name="Fast N.M."/>
            <person name="Green B.R."/>
            <person name="Grisdale C.J."/>
            <person name="Hempel F."/>
            <person name="Henrissat B."/>
            <person name="Hoppner M.P."/>
            <person name="Ishida K."/>
            <person name="Kim E."/>
            <person name="Koreny L."/>
            <person name="Kroth P.G."/>
            <person name="Liu Y."/>
            <person name="Malik S.B."/>
            <person name="Maier U.G."/>
            <person name="McRose D."/>
            <person name="Mock T."/>
            <person name="Neilson J.A."/>
            <person name="Onodera N.T."/>
            <person name="Poole A.M."/>
            <person name="Pritham E.J."/>
            <person name="Richards T.A."/>
            <person name="Rocap G."/>
            <person name="Roy S.W."/>
            <person name="Sarai C."/>
            <person name="Schaack S."/>
            <person name="Shirato S."/>
            <person name="Slamovits C.H."/>
            <person name="Spencer D.F."/>
            <person name="Suzuki S."/>
            <person name="Worden A.Z."/>
            <person name="Zauner S."/>
            <person name="Barry K."/>
            <person name="Bell C."/>
            <person name="Bharti A.K."/>
            <person name="Crow J.A."/>
            <person name="Grimwood J."/>
            <person name="Kramer R."/>
            <person name="Lindquist E."/>
            <person name="Lucas S."/>
            <person name="Salamov A."/>
            <person name="McFadden G.I."/>
            <person name="Lane C.E."/>
            <person name="Keeling P.J."/>
            <person name="Gray M.W."/>
            <person name="Grigoriev I.V."/>
            <person name="Archibald J.M."/>
        </authorList>
    </citation>
    <scope>NUCLEOTIDE SEQUENCE</scope>
    <source>
        <strain evidence="1 3">CCMP2712</strain>
    </source>
</reference>
<reference evidence="3" key="2">
    <citation type="submission" date="2012-11" db="EMBL/GenBank/DDBJ databases">
        <authorList>
            <person name="Kuo A."/>
            <person name="Curtis B.A."/>
            <person name="Tanifuji G."/>
            <person name="Burki F."/>
            <person name="Gruber A."/>
            <person name="Irimia M."/>
            <person name="Maruyama S."/>
            <person name="Arias M.C."/>
            <person name="Ball S.G."/>
            <person name="Gile G.H."/>
            <person name="Hirakawa Y."/>
            <person name="Hopkins J.F."/>
            <person name="Rensing S.A."/>
            <person name="Schmutz J."/>
            <person name="Symeonidi A."/>
            <person name="Elias M."/>
            <person name="Eveleigh R.J."/>
            <person name="Herman E.K."/>
            <person name="Klute M.J."/>
            <person name="Nakayama T."/>
            <person name="Obornik M."/>
            <person name="Reyes-Prieto A."/>
            <person name="Armbrust E.V."/>
            <person name="Aves S.J."/>
            <person name="Beiko R.G."/>
            <person name="Coutinho P."/>
            <person name="Dacks J.B."/>
            <person name="Durnford D.G."/>
            <person name="Fast N.M."/>
            <person name="Green B.R."/>
            <person name="Grisdale C."/>
            <person name="Hempe F."/>
            <person name="Henrissat B."/>
            <person name="Hoppner M.P."/>
            <person name="Ishida K.-I."/>
            <person name="Kim E."/>
            <person name="Koreny L."/>
            <person name="Kroth P.G."/>
            <person name="Liu Y."/>
            <person name="Malik S.-B."/>
            <person name="Maier U.G."/>
            <person name="McRose D."/>
            <person name="Mock T."/>
            <person name="Neilson J.A."/>
            <person name="Onodera N.T."/>
            <person name="Poole A.M."/>
            <person name="Pritham E.J."/>
            <person name="Richards T.A."/>
            <person name="Rocap G."/>
            <person name="Roy S.W."/>
            <person name="Sarai C."/>
            <person name="Schaack S."/>
            <person name="Shirato S."/>
            <person name="Slamovits C.H."/>
            <person name="Spencer D.F."/>
            <person name="Suzuki S."/>
            <person name="Worden A.Z."/>
            <person name="Zauner S."/>
            <person name="Barry K."/>
            <person name="Bell C."/>
            <person name="Bharti A.K."/>
            <person name="Crow J.A."/>
            <person name="Grimwood J."/>
            <person name="Kramer R."/>
            <person name="Lindquist E."/>
            <person name="Lucas S."/>
            <person name="Salamov A."/>
            <person name="McFadden G.I."/>
            <person name="Lane C.E."/>
            <person name="Keeling P.J."/>
            <person name="Gray M.W."/>
            <person name="Grigoriev I.V."/>
            <person name="Archibald J.M."/>
        </authorList>
    </citation>
    <scope>NUCLEOTIDE SEQUENCE</scope>
    <source>
        <strain evidence="3">CCMP2712</strain>
    </source>
</reference>
<evidence type="ECO:0000313" key="2">
    <source>
        <dbReference type="EnsemblProtists" id="EKX50635"/>
    </source>
</evidence>
<reference evidence="2" key="3">
    <citation type="submission" date="2016-03" db="UniProtKB">
        <authorList>
            <consortium name="EnsemblProtists"/>
        </authorList>
    </citation>
    <scope>IDENTIFICATION</scope>
</reference>
<organism evidence="1">
    <name type="scientific">Guillardia theta (strain CCMP2712)</name>
    <name type="common">Cryptophyte</name>
    <dbReference type="NCBI Taxonomy" id="905079"/>
    <lineage>
        <taxon>Eukaryota</taxon>
        <taxon>Cryptophyceae</taxon>
        <taxon>Pyrenomonadales</taxon>
        <taxon>Geminigeraceae</taxon>
        <taxon>Guillardia</taxon>
    </lineage>
</organism>
<name>L1JR15_GUITC</name>
<dbReference type="HOGENOM" id="CLU_2502681_0_0_1"/>
<evidence type="ECO:0000313" key="3">
    <source>
        <dbReference type="Proteomes" id="UP000011087"/>
    </source>
</evidence>
<protein>
    <submittedName>
        <fullName evidence="1 2">Uncharacterized protein</fullName>
    </submittedName>
</protein>
<sequence length="86" mass="10177">MSENQHPDMMKDKKTSSNKIDFRAWAQGLRDSSDYDAPDTTVLFQADIMEERALWENEYLSRPRSPMHNNIEVTPNPEMARYLEVW</sequence>
<dbReference type="AlphaFoldDB" id="L1JR15"/>
<dbReference type="RefSeq" id="XP_005837615.1">
    <property type="nucleotide sequence ID" value="XM_005837558.1"/>
</dbReference>
<evidence type="ECO:0000313" key="1">
    <source>
        <dbReference type="EMBL" id="EKX50635.1"/>
    </source>
</evidence>
<keyword evidence="3" id="KW-1185">Reference proteome</keyword>
<dbReference type="GeneID" id="17307286"/>
<proteinExistence type="predicted"/>
<dbReference type="EMBL" id="JH992978">
    <property type="protein sequence ID" value="EKX50635.1"/>
    <property type="molecule type" value="Genomic_DNA"/>
</dbReference>
<gene>
    <name evidence="1" type="ORF">GUITHDRAFT_103859</name>
</gene>
<dbReference type="PaxDb" id="55529-EKX50635"/>
<dbReference type="KEGG" id="gtt:GUITHDRAFT_103859"/>